<dbReference type="GO" id="GO:0009423">
    <property type="term" value="P:chorismate biosynthetic process"/>
    <property type="evidence" value="ECO:0007669"/>
    <property type="project" value="TreeGrafter"/>
</dbReference>
<evidence type="ECO:0000256" key="6">
    <source>
        <dbReference type="ARBA" id="ARBA00022630"/>
    </source>
</evidence>
<dbReference type="GO" id="GO:0004107">
    <property type="term" value="F:chorismate synthase activity"/>
    <property type="evidence" value="ECO:0007669"/>
    <property type="project" value="UniProtKB-EC"/>
</dbReference>
<dbReference type="PROSITE" id="PS00787">
    <property type="entry name" value="CHORISMATE_SYNTHASE_1"/>
    <property type="match status" value="1"/>
</dbReference>
<dbReference type="AlphaFoldDB" id="A0A921HLL7"/>
<keyword evidence="9" id="KW-0521">NADP</keyword>
<dbReference type="InterPro" id="IPR035904">
    <property type="entry name" value="Chorismate_synth_AroC_sf"/>
</dbReference>
<dbReference type="PANTHER" id="PTHR21085">
    <property type="entry name" value="CHORISMATE SYNTHASE"/>
    <property type="match status" value="1"/>
</dbReference>
<keyword evidence="11 12" id="KW-0456">Lyase</keyword>
<keyword evidence="8" id="KW-0274">FAD</keyword>
<keyword evidence="6" id="KW-0285">Flavoprotein</keyword>
<feature type="non-terminal residue" evidence="12">
    <location>
        <position position="132"/>
    </location>
</feature>
<evidence type="ECO:0000256" key="10">
    <source>
        <dbReference type="ARBA" id="ARBA00023141"/>
    </source>
</evidence>
<evidence type="ECO:0000256" key="7">
    <source>
        <dbReference type="ARBA" id="ARBA00022643"/>
    </source>
</evidence>
<keyword evidence="10" id="KW-0057">Aromatic amino acid biosynthesis</keyword>
<dbReference type="InterPro" id="IPR000453">
    <property type="entry name" value="Chorismate_synth"/>
</dbReference>
<keyword evidence="5" id="KW-0028">Amino-acid biosynthesis</keyword>
<dbReference type="GO" id="GO:0008652">
    <property type="term" value="P:amino acid biosynthetic process"/>
    <property type="evidence" value="ECO:0007669"/>
    <property type="project" value="UniProtKB-KW"/>
</dbReference>
<evidence type="ECO:0000256" key="1">
    <source>
        <dbReference type="ARBA" id="ARBA00001914"/>
    </source>
</evidence>
<reference evidence="12" key="1">
    <citation type="journal article" date="2021" name="PeerJ">
        <title>Extensive microbial diversity within the chicken gut microbiome revealed by metagenomics and culture.</title>
        <authorList>
            <person name="Gilroy R."/>
            <person name="Ravi A."/>
            <person name="Getino M."/>
            <person name="Pursley I."/>
            <person name="Horton D.L."/>
            <person name="Alikhan N.F."/>
            <person name="Baker D."/>
            <person name="Gharbi K."/>
            <person name="Hall N."/>
            <person name="Watson M."/>
            <person name="Adriaenssens E.M."/>
            <person name="Foster-Nyarko E."/>
            <person name="Jarju S."/>
            <person name="Secka A."/>
            <person name="Antonio M."/>
            <person name="Oren A."/>
            <person name="Chaudhuri R.R."/>
            <person name="La Ragione R."/>
            <person name="Hildebrand F."/>
            <person name="Pallen M.J."/>
        </authorList>
    </citation>
    <scope>NUCLEOTIDE SEQUENCE</scope>
    <source>
        <strain evidence="12">7318</strain>
    </source>
</reference>
<evidence type="ECO:0000256" key="2">
    <source>
        <dbReference type="ARBA" id="ARBA00005044"/>
    </source>
</evidence>
<dbReference type="GO" id="GO:0005829">
    <property type="term" value="C:cytosol"/>
    <property type="evidence" value="ECO:0007669"/>
    <property type="project" value="TreeGrafter"/>
</dbReference>
<name>A0A921HLL7_9FIRM</name>
<dbReference type="GO" id="GO:0009073">
    <property type="term" value="P:aromatic amino acid family biosynthetic process"/>
    <property type="evidence" value="ECO:0007669"/>
    <property type="project" value="UniProtKB-KW"/>
</dbReference>
<accession>A0A921HLL7</accession>
<evidence type="ECO:0000256" key="11">
    <source>
        <dbReference type="ARBA" id="ARBA00023239"/>
    </source>
</evidence>
<dbReference type="Pfam" id="PF01264">
    <property type="entry name" value="Chorismate_synt"/>
    <property type="match status" value="1"/>
</dbReference>
<dbReference type="EMBL" id="DYVR01000009">
    <property type="protein sequence ID" value="HJF84111.1"/>
    <property type="molecule type" value="Genomic_DNA"/>
</dbReference>
<dbReference type="Proteomes" id="UP000780768">
    <property type="component" value="Unassembled WGS sequence"/>
</dbReference>
<dbReference type="EC" id="4.2.3.5" evidence="4"/>
<comment type="pathway">
    <text evidence="2">Metabolic intermediate biosynthesis; chorismate biosynthesis; chorismate from D-erythrose 4-phosphate and phosphoenolpyruvate: step 7/7.</text>
</comment>
<evidence type="ECO:0000256" key="9">
    <source>
        <dbReference type="ARBA" id="ARBA00022857"/>
    </source>
</evidence>
<proteinExistence type="inferred from homology"/>
<evidence type="ECO:0000256" key="8">
    <source>
        <dbReference type="ARBA" id="ARBA00022827"/>
    </source>
</evidence>
<reference evidence="12" key="2">
    <citation type="submission" date="2021-09" db="EMBL/GenBank/DDBJ databases">
        <authorList>
            <person name="Gilroy R."/>
        </authorList>
    </citation>
    <scope>NUCLEOTIDE SEQUENCE</scope>
    <source>
        <strain evidence="12">7318</strain>
    </source>
</reference>
<keyword evidence="7" id="KW-0288">FMN</keyword>
<comment type="cofactor">
    <cofactor evidence="1">
        <name>FMNH2</name>
        <dbReference type="ChEBI" id="CHEBI:57618"/>
    </cofactor>
</comment>
<comment type="caution">
    <text evidence="12">The sequence shown here is derived from an EMBL/GenBank/DDBJ whole genome shotgun (WGS) entry which is preliminary data.</text>
</comment>
<dbReference type="Gene3D" id="3.60.150.10">
    <property type="entry name" value="Chorismate synthase AroC"/>
    <property type="match status" value="1"/>
</dbReference>
<dbReference type="SUPFAM" id="SSF103263">
    <property type="entry name" value="Chorismate synthase, AroC"/>
    <property type="match status" value="1"/>
</dbReference>
<evidence type="ECO:0000256" key="5">
    <source>
        <dbReference type="ARBA" id="ARBA00022605"/>
    </source>
</evidence>
<dbReference type="PANTHER" id="PTHR21085:SF0">
    <property type="entry name" value="CHORISMATE SYNTHASE"/>
    <property type="match status" value="1"/>
</dbReference>
<dbReference type="GO" id="GO:0010181">
    <property type="term" value="F:FMN binding"/>
    <property type="evidence" value="ECO:0007669"/>
    <property type="project" value="TreeGrafter"/>
</dbReference>
<dbReference type="InterPro" id="IPR020541">
    <property type="entry name" value="Chorismate_synthase_CS"/>
</dbReference>
<sequence>MFRFLTAGESHGQCLTAIVEGIPAGLKINLDEMNMQMARRQKGYGRGGRMAIETDKVDILSGVRFGETMGDPVTLRVVNKDWENWTDRMSVMGTPTWGKVTAARPGHADYVGVKKYDRTDIRDILERSSARE</sequence>
<evidence type="ECO:0000256" key="3">
    <source>
        <dbReference type="ARBA" id="ARBA00008014"/>
    </source>
</evidence>
<evidence type="ECO:0000313" key="12">
    <source>
        <dbReference type="EMBL" id="HJF84111.1"/>
    </source>
</evidence>
<evidence type="ECO:0000256" key="4">
    <source>
        <dbReference type="ARBA" id="ARBA00013036"/>
    </source>
</evidence>
<organism evidence="12 13">
    <name type="scientific">Megamonas hypermegale</name>
    <dbReference type="NCBI Taxonomy" id="158847"/>
    <lineage>
        <taxon>Bacteria</taxon>
        <taxon>Bacillati</taxon>
        <taxon>Bacillota</taxon>
        <taxon>Negativicutes</taxon>
        <taxon>Selenomonadales</taxon>
        <taxon>Selenomonadaceae</taxon>
        <taxon>Megamonas</taxon>
    </lineage>
</organism>
<protein>
    <recommendedName>
        <fullName evidence="4">chorismate synthase</fullName>
        <ecNumber evidence="4">4.2.3.5</ecNumber>
    </recommendedName>
</protein>
<gene>
    <name evidence="12" type="ORF">K8V65_00390</name>
</gene>
<comment type="similarity">
    <text evidence="3">Belongs to the chorismate synthase family.</text>
</comment>
<evidence type="ECO:0000313" key="13">
    <source>
        <dbReference type="Proteomes" id="UP000780768"/>
    </source>
</evidence>